<dbReference type="Pfam" id="PF08241">
    <property type="entry name" value="Methyltransf_11"/>
    <property type="match status" value="1"/>
</dbReference>
<protein>
    <recommendedName>
        <fullName evidence="1">Methyltransferase type 11 domain-containing protein</fullName>
    </recommendedName>
</protein>
<evidence type="ECO:0000313" key="3">
    <source>
        <dbReference type="Proteomes" id="UP001153636"/>
    </source>
</evidence>
<dbReference type="SUPFAM" id="SSF53335">
    <property type="entry name" value="S-adenosyl-L-methionine-dependent methyltransferases"/>
    <property type="match status" value="1"/>
</dbReference>
<keyword evidence="3" id="KW-1185">Reference proteome</keyword>
<dbReference type="AlphaFoldDB" id="A0A9P0CTZ5"/>
<dbReference type="InterPro" id="IPR013216">
    <property type="entry name" value="Methyltransf_11"/>
</dbReference>
<evidence type="ECO:0000313" key="2">
    <source>
        <dbReference type="EMBL" id="CAH1108136.1"/>
    </source>
</evidence>
<dbReference type="Gene3D" id="3.40.50.150">
    <property type="entry name" value="Vaccinia Virus protein VP39"/>
    <property type="match status" value="1"/>
</dbReference>
<feature type="domain" description="Methyltransferase type 11" evidence="1">
    <location>
        <begin position="40"/>
        <end position="139"/>
    </location>
</feature>
<dbReference type="EMBL" id="OV651815">
    <property type="protein sequence ID" value="CAH1108136.1"/>
    <property type="molecule type" value="Genomic_DNA"/>
</dbReference>
<dbReference type="GO" id="GO:0008757">
    <property type="term" value="F:S-adenosylmethionine-dependent methyltransferase activity"/>
    <property type="evidence" value="ECO:0007669"/>
    <property type="project" value="InterPro"/>
</dbReference>
<dbReference type="PANTHER" id="PTHR43861:SF1">
    <property type="entry name" value="TRANS-ACONITATE 2-METHYLTRANSFERASE"/>
    <property type="match status" value="1"/>
</dbReference>
<name>A0A9P0CTZ5_9CUCU</name>
<organism evidence="2 3">
    <name type="scientific">Psylliodes chrysocephalus</name>
    <dbReference type="NCBI Taxonomy" id="3402493"/>
    <lineage>
        <taxon>Eukaryota</taxon>
        <taxon>Metazoa</taxon>
        <taxon>Ecdysozoa</taxon>
        <taxon>Arthropoda</taxon>
        <taxon>Hexapoda</taxon>
        <taxon>Insecta</taxon>
        <taxon>Pterygota</taxon>
        <taxon>Neoptera</taxon>
        <taxon>Endopterygota</taxon>
        <taxon>Coleoptera</taxon>
        <taxon>Polyphaga</taxon>
        <taxon>Cucujiformia</taxon>
        <taxon>Chrysomeloidea</taxon>
        <taxon>Chrysomelidae</taxon>
        <taxon>Galerucinae</taxon>
        <taxon>Alticini</taxon>
        <taxon>Psylliodes</taxon>
    </lineage>
</organism>
<dbReference type="OrthoDB" id="66144at2759"/>
<dbReference type="PANTHER" id="PTHR43861">
    <property type="entry name" value="TRANS-ACONITATE 2-METHYLTRANSFERASE-RELATED"/>
    <property type="match status" value="1"/>
</dbReference>
<reference evidence="2" key="1">
    <citation type="submission" date="2022-01" db="EMBL/GenBank/DDBJ databases">
        <authorList>
            <person name="King R."/>
        </authorList>
    </citation>
    <scope>NUCLEOTIDE SEQUENCE</scope>
</reference>
<sequence length="274" mass="32200">MSFILPELWSKSSNAAFVLNTSHLSKYRHLLKWNKNASILEFGFANGHNSNQLLRPILPNDYKEFIGSDISIEMVEDATKHFRIPRSKIVQMDIAGDIPKDYHNRFDHVFCFITMHLVKSPRRAFKNIYQILKPGGWTFLNIFERSPLDEVFEKLSKNPKWSDYGQDEIISKYYYSENPQNEYRRDINAANFKDYHFNVEKDIYNFESIEEFNSLFTAANPTIPKIPKELLDEYMAYYLKECQNCKMIDVTTNKDGKKCAQLNTTMFVVHATKL</sequence>
<dbReference type="InterPro" id="IPR029063">
    <property type="entry name" value="SAM-dependent_MTases_sf"/>
</dbReference>
<dbReference type="CDD" id="cd02440">
    <property type="entry name" value="AdoMet_MTases"/>
    <property type="match status" value="1"/>
</dbReference>
<dbReference type="Proteomes" id="UP001153636">
    <property type="component" value="Chromosome 3"/>
</dbReference>
<proteinExistence type="predicted"/>
<gene>
    <name evidence="2" type="ORF">PSYICH_LOCUS8959</name>
</gene>
<accession>A0A9P0CTZ5</accession>
<evidence type="ECO:0000259" key="1">
    <source>
        <dbReference type="Pfam" id="PF08241"/>
    </source>
</evidence>